<evidence type="ECO:0000256" key="1">
    <source>
        <dbReference type="ARBA" id="ARBA00023002"/>
    </source>
</evidence>
<evidence type="ECO:0000313" key="4">
    <source>
        <dbReference type="EMBL" id="KAA1064282.1"/>
    </source>
</evidence>
<dbReference type="GO" id="GO:0005739">
    <property type="term" value="C:mitochondrion"/>
    <property type="evidence" value="ECO:0007669"/>
    <property type="project" value="TreeGrafter"/>
</dbReference>
<dbReference type="InterPro" id="IPR006096">
    <property type="entry name" value="Glu/Leu/Phe/Val/Trp_DH_C"/>
</dbReference>
<dbReference type="AlphaFoldDB" id="A0A5B0LI86"/>
<dbReference type="PANTHER" id="PTHR11606:SF24">
    <property type="entry name" value="NAD-SPECIFIC GLUTAMATE DEHYDROGENASE"/>
    <property type="match status" value="1"/>
</dbReference>
<name>A0A5B0LI86_PUCGR</name>
<gene>
    <name evidence="4" type="primary">GDH2_2</name>
    <name evidence="4" type="ORF">PGTUg99_007316</name>
</gene>
<organism evidence="4 5">
    <name type="scientific">Puccinia graminis f. sp. tritici</name>
    <dbReference type="NCBI Taxonomy" id="56615"/>
    <lineage>
        <taxon>Eukaryota</taxon>
        <taxon>Fungi</taxon>
        <taxon>Dikarya</taxon>
        <taxon>Basidiomycota</taxon>
        <taxon>Pucciniomycotina</taxon>
        <taxon>Pucciniomycetes</taxon>
        <taxon>Pucciniales</taxon>
        <taxon>Pucciniaceae</taxon>
        <taxon>Puccinia</taxon>
    </lineage>
</organism>
<keyword evidence="2" id="KW-0520">NAD</keyword>
<dbReference type="GO" id="GO:0004352">
    <property type="term" value="F:glutamate dehydrogenase (NAD+) activity"/>
    <property type="evidence" value="ECO:0007669"/>
    <property type="project" value="TreeGrafter"/>
</dbReference>
<accession>A0A5B0LI86</accession>
<keyword evidence="1" id="KW-0560">Oxidoreductase</keyword>
<sequence>MWDAEGKPNVKYIVEGANLFITQQARLVLEKKGVVLFKDASANKGGVTSSSLEVLVGLGLSDKEYLELMTSQNSPGFSEL</sequence>
<proteinExistence type="predicted"/>
<evidence type="ECO:0000259" key="3">
    <source>
        <dbReference type="Pfam" id="PF00208"/>
    </source>
</evidence>
<protein>
    <submittedName>
        <fullName evidence="4">NAD-dependent glutamate dehydrogenase</fullName>
    </submittedName>
</protein>
<dbReference type="Pfam" id="PF00208">
    <property type="entry name" value="ELFV_dehydrog"/>
    <property type="match status" value="1"/>
</dbReference>
<dbReference type="EMBL" id="VDEP01000513">
    <property type="protein sequence ID" value="KAA1064282.1"/>
    <property type="molecule type" value="Genomic_DNA"/>
</dbReference>
<dbReference type="Gene3D" id="3.40.50.720">
    <property type="entry name" value="NAD(P)-binding Rossmann-like Domain"/>
    <property type="match status" value="1"/>
</dbReference>
<dbReference type="GO" id="GO:0006538">
    <property type="term" value="P:L-glutamate catabolic process"/>
    <property type="evidence" value="ECO:0007669"/>
    <property type="project" value="TreeGrafter"/>
</dbReference>
<comment type="caution">
    <text evidence="4">The sequence shown here is derived from an EMBL/GenBank/DDBJ whole genome shotgun (WGS) entry which is preliminary data.</text>
</comment>
<dbReference type="InterPro" id="IPR036291">
    <property type="entry name" value="NAD(P)-bd_dom_sf"/>
</dbReference>
<dbReference type="SUPFAM" id="SSF51735">
    <property type="entry name" value="NAD(P)-binding Rossmann-fold domains"/>
    <property type="match status" value="1"/>
</dbReference>
<feature type="domain" description="Glutamate/phenylalanine/leucine/valine/L-tryptophan dehydrogenase C-terminal" evidence="3">
    <location>
        <begin position="7"/>
        <end position="57"/>
    </location>
</feature>
<evidence type="ECO:0000313" key="5">
    <source>
        <dbReference type="Proteomes" id="UP000325313"/>
    </source>
</evidence>
<reference evidence="4 5" key="1">
    <citation type="submission" date="2019-05" db="EMBL/GenBank/DDBJ databases">
        <title>Emergence of the Ug99 lineage of the wheat stem rust pathogen through somatic hybridization.</title>
        <authorList>
            <person name="Li F."/>
            <person name="Upadhyaya N.M."/>
            <person name="Sperschneider J."/>
            <person name="Matny O."/>
            <person name="Nguyen-Phuc H."/>
            <person name="Mago R."/>
            <person name="Raley C."/>
            <person name="Miller M.E."/>
            <person name="Silverstein K.A.T."/>
            <person name="Henningsen E."/>
            <person name="Hirsch C.D."/>
            <person name="Visser B."/>
            <person name="Pretorius Z.A."/>
            <person name="Steffenson B.J."/>
            <person name="Schwessinger B."/>
            <person name="Dodds P.N."/>
            <person name="Figueroa M."/>
        </authorList>
    </citation>
    <scope>NUCLEOTIDE SEQUENCE [LARGE SCALE GENOMIC DNA]</scope>
    <source>
        <strain evidence="4 5">Ug99</strain>
    </source>
</reference>
<dbReference type="Proteomes" id="UP000325313">
    <property type="component" value="Unassembled WGS sequence"/>
</dbReference>
<dbReference type="PANTHER" id="PTHR11606">
    <property type="entry name" value="GLUTAMATE DEHYDROGENASE"/>
    <property type="match status" value="1"/>
</dbReference>
<evidence type="ECO:0000256" key="2">
    <source>
        <dbReference type="ARBA" id="ARBA00023027"/>
    </source>
</evidence>